<evidence type="ECO:0000256" key="2">
    <source>
        <dbReference type="ARBA" id="ARBA00022448"/>
    </source>
</evidence>
<dbReference type="Gene3D" id="1.20.1530.20">
    <property type="match status" value="1"/>
</dbReference>
<dbReference type="InterPro" id="IPR006153">
    <property type="entry name" value="Cation/H_exchanger_TM"/>
</dbReference>
<accession>A0A2P8C6H3</accession>
<dbReference type="EMBL" id="PYGC01000014">
    <property type="protein sequence ID" value="PSK80572.1"/>
    <property type="molecule type" value="Genomic_DNA"/>
</dbReference>
<evidence type="ECO:0000256" key="4">
    <source>
        <dbReference type="ARBA" id="ARBA00022475"/>
    </source>
</evidence>
<feature type="domain" description="Cation/H+ exchanger transmembrane" evidence="10">
    <location>
        <begin position="19"/>
        <end position="416"/>
    </location>
</feature>
<organism evidence="12 13">
    <name type="scientific">Prolixibacter denitrificans</name>
    <dbReference type="NCBI Taxonomy" id="1541063"/>
    <lineage>
        <taxon>Bacteria</taxon>
        <taxon>Pseudomonadati</taxon>
        <taxon>Bacteroidota</taxon>
        <taxon>Bacteroidia</taxon>
        <taxon>Marinilabiliales</taxon>
        <taxon>Prolixibacteraceae</taxon>
        <taxon>Prolixibacter</taxon>
    </lineage>
</organism>
<feature type="transmembrane region" description="Helical" evidence="9">
    <location>
        <begin position="119"/>
        <end position="139"/>
    </location>
</feature>
<dbReference type="PANTHER" id="PTHR32507">
    <property type="entry name" value="NA(+)/H(+) ANTIPORTER 1"/>
    <property type="match status" value="1"/>
</dbReference>
<evidence type="ECO:0000256" key="5">
    <source>
        <dbReference type="ARBA" id="ARBA00022692"/>
    </source>
</evidence>
<gene>
    <name evidence="12" type="ORF">CLV93_1149</name>
    <name evidence="11" type="ORF">JCM18694_23780</name>
</gene>
<dbReference type="GO" id="GO:1902600">
    <property type="term" value="P:proton transmembrane transport"/>
    <property type="evidence" value="ECO:0007669"/>
    <property type="project" value="InterPro"/>
</dbReference>
<sequence length="423" mass="46223">MSHTDLIDLTIISVMTLGFFAFLLSEKVHISSIPILIVLGFLFGPVFGLIPNDQGHTIFNYARVLGLVLILYTEGHNLKWSMIKKHIATIGIMATVGMILTAAVSGFLFSYLFNLPFGAGMLFGTVVAATDPATLIPLFKQNKVDENIKTVIVTESIFNDPLAIVLSTLAIAMVAPHADQAHLIENIAQYTSIYPAGVIYFLYVIVSSLALGLGMGVLGYWTIRWLKPGLFPQIFGISIAFGGFLVGEAAQSSGYLVATIIGIVFGNHAILFKKWNEHEGFNKFVDEEMHFNEIISDLASVFIFILFGATVNISVLNETLLKGAIIALGVVFIARPIAALAIVPLKKWNWKEYLFISLEGPRGVVPAALAAIPLNIGFMSHDQTLIYWGEIILSATIMTVLISVLLETLWVKPLSKKLLTPKK</sequence>
<evidence type="ECO:0000313" key="12">
    <source>
        <dbReference type="EMBL" id="PSK80572.1"/>
    </source>
</evidence>
<evidence type="ECO:0000313" key="11">
    <source>
        <dbReference type="EMBL" id="GET22132.1"/>
    </source>
</evidence>
<feature type="transmembrane region" description="Helical" evidence="9">
    <location>
        <begin position="6"/>
        <end position="25"/>
    </location>
</feature>
<evidence type="ECO:0000256" key="7">
    <source>
        <dbReference type="ARBA" id="ARBA00023065"/>
    </source>
</evidence>
<keyword evidence="5 9" id="KW-0812">Transmembrane</keyword>
<keyword evidence="14" id="KW-1185">Reference proteome</keyword>
<dbReference type="RefSeq" id="WP_106543687.1">
    <property type="nucleotide sequence ID" value="NZ_BLAU01000001.1"/>
</dbReference>
<evidence type="ECO:0000256" key="9">
    <source>
        <dbReference type="SAM" id="Phobius"/>
    </source>
</evidence>
<dbReference type="PANTHER" id="PTHR32507:SF0">
    <property type="entry name" value="NA(+)_H(+) ANTIPORTER 2-RELATED"/>
    <property type="match status" value="1"/>
</dbReference>
<evidence type="ECO:0000256" key="3">
    <source>
        <dbReference type="ARBA" id="ARBA00022449"/>
    </source>
</evidence>
<feature type="transmembrane region" description="Helical" evidence="9">
    <location>
        <begin position="230"/>
        <end position="247"/>
    </location>
</feature>
<evidence type="ECO:0000259" key="10">
    <source>
        <dbReference type="Pfam" id="PF00999"/>
    </source>
</evidence>
<evidence type="ECO:0000313" key="13">
    <source>
        <dbReference type="Proteomes" id="UP000240621"/>
    </source>
</evidence>
<dbReference type="GO" id="GO:0015297">
    <property type="term" value="F:antiporter activity"/>
    <property type="evidence" value="ECO:0007669"/>
    <property type="project" value="UniProtKB-KW"/>
</dbReference>
<feature type="transmembrane region" description="Helical" evidence="9">
    <location>
        <begin position="321"/>
        <end position="343"/>
    </location>
</feature>
<evidence type="ECO:0000256" key="1">
    <source>
        <dbReference type="ARBA" id="ARBA00004651"/>
    </source>
</evidence>
<dbReference type="Pfam" id="PF00999">
    <property type="entry name" value="Na_H_Exchanger"/>
    <property type="match status" value="1"/>
</dbReference>
<name>A0A2P8C6H3_9BACT</name>
<feature type="transmembrane region" description="Helical" evidence="9">
    <location>
        <begin position="87"/>
        <end position="113"/>
    </location>
</feature>
<feature type="transmembrane region" description="Helical" evidence="9">
    <location>
        <begin position="294"/>
        <end position="315"/>
    </location>
</feature>
<proteinExistence type="predicted"/>
<reference evidence="12 13" key="1">
    <citation type="submission" date="2018-03" db="EMBL/GenBank/DDBJ databases">
        <title>Genomic Encyclopedia of Archaeal and Bacterial Type Strains, Phase II (KMG-II): from individual species to whole genera.</title>
        <authorList>
            <person name="Goeker M."/>
        </authorList>
    </citation>
    <scope>NUCLEOTIDE SEQUENCE [LARGE SCALE GENOMIC DNA]</scope>
    <source>
        <strain evidence="12 13">DSM 27267</strain>
    </source>
</reference>
<keyword evidence="7" id="KW-0406">Ion transport</keyword>
<dbReference type="Proteomes" id="UP000396862">
    <property type="component" value="Unassembled WGS sequence"/>
</dbReference>
<feature type="transmembrane region" description="Helical" evidence="9">
    <location>
        <begin position="198"/>
        <end position="223"/>
    </location>
</feature>
<keyword evidence="3" id="KW-0050">Antiport</keyword>
<dbReference type="Proteomes" id="UP000240621">
    <property type="component" value="Unassembled WGS sequence"/>
</dbReference>
<dbReference type="EMBL" id="BLAU01000001">
    <property type="protein sequence ID" value="GET22132.1"/>
    <property type="molecule type" value="Genomic_DNA"/>
</dbReference>
<comment type="subcellular location">
    <subcellularLocation>
        <location evidence="1">Cell membrane</location>
        <topology evidence="1">Multi-pass membrane protein</topology>
    </subcellularLocation>
</comment>
<dbReference type="GO" id="GO:0005886">
    <property type="term" value="C:plasma membrane"/>
    <property type="evidence" value="ECO:0007669"/>
    <property type="project" value="UniProtKB-SubCell"/>
</dbReference>
<feature type="transmembrane region" description="Helical" evidence="9">
    <location>
        <begin position="385"/>
        <end position="406"/>
    </location>
</feature>
<dbReference type="OrthoDB" id="9774146at2"/>
<comment type="caution">
    <text evidence="12">The sequence shown here is derived from an EMBL/GenBank/DDBJ whole genome shotgun (WGS) entry which is preliminary data.</text>
</comment>
<keyword evidence="4" id="KW-1003">Cell membrane</keyword>
<keyword evidence="8 9" id="KW-0472">Membrane</keyword>
<reference evidence="11 14" key="2">
    <citation type="submission" date="2019-10" db="EMBL/GenBank/DDBJ databases">
        <title>Prolixibacter strains distinguished by the presence of nitrate reductase genes were adept at nitrate-dependent anaerobic corrosion of metallic iron and carbon steel.</title>
        <authorList>
            <person name="Iino T."/>
            <person name="Shono N."/>
            <person name="Ito K."/>
            <person name="Nakamura R."/>
            <person name="Sueoka K."/>
            <person name="Harayama S."/>
            <person name="Ohkuma M."/>
        </authorList>
    </citation>
    <scope>NUCLEOTIDE SEQUENCE [LARGE SCALE GENOMIC DNA]</scope>
    <source>
        <strain evidence="11 14">MIC1-1</strain>
    </source>
</reference>
<protein>
    <submittedName>
        <fullName evidence="12">NhaP-type Na+/H+ or K+/H+ antiporter</fullName>
    </submittedName>
    <submittedName>
        <fullName evidence="11">Sodium:proton antiporter</fullName>
    </submittedName>
</protein>
<evidence type="ECO:0000256" key="6">
    <source>
        <dbReference type="ARBA" id="ARBA00022989"/>
    </source>
</evidence>
<keyword evidence="6 9" id="KW-1133">Transmembrane helix</keyword>
<dbReference type="AlphaFoldDB" id="A0A2P8C6H3"/>
<evidence type="ECO:0000313" key="14">
    <source>
        <dbReference type="Proteomes" id="UP000396862"/>
    </source>
</evidence>
<feature type="transmembrane region" description="Helical" evidence="9">
    <location>
        <begin position="253"/>
        <end position="273"/>
    </location>
</feature>
<dbReference type="InterPro" id="IPR038770">
    <property type="entry name" value="Na+/solute_symporter_sf"/>
</dbReference>
<keyword evidence="2" id="KW-0813">Transport</keyword>
<evidence type="ECO:0000256" key="8">
    <source>
        <dbReference type="ARBA" id="ARBA00023136"/>
    </source>
</evidence>
<feature type="transmembrane region" description="Helical" evidence="9">
    <location>
        <begin position="32"/>
        <end position="52"/>
    </location>
</feature>